<comment type="caution">
    <text evidence="1">The sequence shown here is derived from an EMBL/GenBank/DDBJ whole genome shotgun (WGS) entry which is preliminary data.</text>
</comment>
<dbReference type="RefSeq" id="WP_258798784.1">
    <property type="nucleotide sequence ID" value="NZ_JANTHX010000007.1"/>
</dbReference>
<protein>
    <recommendedName>
        <fullName evidence="3">Carboxypeptidase regulatory-like domain-containing protein</fullName>
    </recommendedName>
</protein>
<reference evidence="1 2" key="1">
    <citation type="submission" date="2022-08" db="EMBL/GenBank/DDBJ databases">
        <authorList>
            <person name="Li F."/>
        </authorList>
    </citation>
    <scope>NUCLEOTIDE SEQUENCE [LARGE SCALE GENOMIC DNA]</scope>
    <source>
        <strain evidence="1 2">10F1B-8-1</strain>
    </source>
</reference>
<dbReference type="EMBL" id="JANTHX010000007">
    <property type="protein sequence ID" value="MCS0499716.1"/>
    <property type="molecule type" value="Genomic_DNA"/>
</dbReference>
<evidence type="ECO:0000313" key="1">
    <source>
        <dbReference type="EMBL" id="MCS0499716.1"/>
    </source>
</evidence>
<accession>A0ABT1ZG83</accession>
<evidence type="ECO:0008006" key="3">
    <source>
        <dbReference type="Google" id="ProtNLM"/>
    </source>
</evidence>
<sequence>MSRDDQELFGALRELWQERDPMPPGLVDDVLVALGTRRLAEEYRELLLVSDERTLAGARGGAPRVLEFGVDPVTLLLRIESDAGTHRIDGWLAPPRSGRASLETAGHEVAATDISPEGRFEFAGLAPGGYRLVIRPDGSEGYSVTGEFEVR</sequence>
<organism evidence="1 2">
    <name type="scientific">Protaetiibacter mangrovi</name>
    <dbReference type="NCBI Taxonomy" id="2970926"/>
    <lineage>
        <taxon>Bacteria</taxon>
        <taxon>Bacillati</taxon>
        <taxon>Actinomycetota</taxon>
        <taxon>Actinomycetes</taxon>
        <taxon>Micrococcales</taxon>
        <taxon>Microbacteriaceae</taxon>
        <taxon>Protaetiibacter</taxon>
    </lineage>
</organism>
<name>A0ABT1ZG83_9MICO</name>
<keyword evidence="2" id="KW-1185">Reference proteome</keyword>
<gene>
    <name evidence="1" type="ORF">NUH29_09170</name>
</gene>
<evidence type="ECO:0000313" key="2">
    <source>
        <dbReference type="Proteomes" id="UP001205337"/>
    </source>
</evidence>
<dbReference type="Proteomes" id="UP001205337">
    <property type="component" value="Unassembled WGS sequence"/>
</dbReference>
<proteinExistence type="predicted"/>